<evidence type="ECO:0000313" key="1">
    <source>
        <dbReference type="EMBL" id="TCO59473.1"/>
    </source>
</evidence>
<dbReference type="Proteomes" id="UP000295680">
    <property type="component" value="Unassembled WGS sequence"/>
</dbReference>
<dbReference type="Gene3D" id="1.10.287.1060">
    <property type="entry name" value="ESAT-6-like"/>
    <property type="match status" value="1"/>
</dbReference>
<dbReference type="GO" id="GO:0009306">
    <property type="term" value="P:protein secretion"/>
    <property type="evidence" value="ECO:0007669"/>
    <property type="project" value="InterPro"/>
</dbReference>
<dbReference type="RefSeq" id="WP_165960492.1">
    <property type="nucleotide sequence ID" value="NZ_SLWS01000004.1"/>
</dbReference>
<dbReference type="SUPFAM" id="SSF140453">
    <property type="entry name" value="EsxAB dimer-like"/>
    <property type="match status" value="1"/>
</dbReference>
<dbReference type="Pfam" id="PF10824">
    <property type="entry name" value="T7SS_ESX_EspC"/>
    <property type="match status" value="1"/>
</dbReference>
<keyword evidence="2" id="KW-1185">Reference proteome</keyword>
<gene>
    <name evidence="1" type="ORF">EV192_104315</name>
</gene>
<proteinExistence type="predicted"/>
<evidence type="ECO:0000313" key="2">
    <source>
        <dbReference type="Proteomes" id="UP000295680"/>
    </source>
</evidence>
<dbReference type="InterPro" id="IPR036689">
    <property type="entry name" value="ESAT-6-like_sf"/>
</dbReference>
<comment type="caution">
    <text evidence="1">The sequence shown here is derived from an EMBL/GenBank/DDBJ whole genome shotgun (WGS) entry which is preliminary data.</text>
</comment>
<accession>A0A4R2JHW2</accession>
<name>A0A4R2JHW2_9PSEU</name>
<reference evidence="1 2" key="1">
    <citation type="submission" date="2019-03" db="EMBL/GenBank/DDBJ databases">
        <title>Genomic Encyclopedia of Type Strains, Phase IV (KMG-IV): sequencing the most valuable type-strain genomes for metagenomic binning, comparative biology and taxonomic classification.</title>
        <authorList>
            <person name="Goeker M."/>
        </authorList>
    </citation>
    <scope>NUCLEOTIDE SEQUENCE [LARGE SCALE GENOMIC DNA]</scope>
    <source>
        <strain evidence="1 2">DSM 45934</strain>
    </source>
</reference>
<dbReference type="AlphaFoldDB" id="A0A4R2JHW2"/>
<sequence length="103" mass="10608">MSPSDQFVVDHEQLRKHAGSVGDVADQLSAIGGQLPSGLADLALGLFAGFLATGLQGAMTHVANTITDASSSVAEVSTGISRAAAHYEHTDEANASNLNREYP</sequence>
<dbReference type="InterPro" id="IPR022536">
    <property type="entry name" value="EspC"/>
</dbReference>
<dbReference type="EMBL" id="SLWS01000004">
    <property type="protein sequence ID" value="TCO59473.1"/>
    <property type="molecule type" value="Genomic_DNA"/>
</dbReference>
<organism evidence="1 2">
    <name type="scientific">Actinocrispum wychmicini</name>
    <dbReference type="NCBI Taxonomy" id="1213861"/>
    <lineage>
        <taxon>Bacteria</taxon>
        <taxon>Bacillati</taxon>
        <taxon>Actinomycetota</taxon>
        <taxon>Actinomycetes</taxon>
        <taxon>Pseudonocardiales</taxon>
        <taxon>Pseudonocardiaceae</taxon>
        <taxon>Actinocrispum</taxon>
    </lineage>
</organism>
<protein>
    <submittedName>
        <fullName evidence="1">Excreted virulence factor EspC (Type VII ESX diderm)</fullName>
    </submittedName>
</protein>